<evidence type="ECO:0000256" key="6">
    <source>
        <dbReference type="ARBA" id="ARBA00022490"/>
    </source>
</evidence>
<keyword evidence="6" id="KW-0963">Cytoplasm</keyword>
<dbReference type="EC" id="3.4.19.1" evidence="5"/>
<comment type="subcellular location">
    <subcellularLocation>
        <location evidence="2">Cytoplasm</location>
    </subcellularLocation>
</comment>
<name>A0A7S1BNY9_9STRA</name>
<evidence type="ECO:0000256" key="5">
    <source>
        <dbReference type="ARBA" id="ARBA00012917"/>
    </source>
</evidence>
<dbReference type="PANTHER" id="PTHR42776">
    <property type="entry name" value="SERINE PEPTIDASE S9 FAMILY MEMBER"/>
    <property type="match status" value="1"/>
</dbReference>
<reference evidence="10" key="1">
    <citation type="submission" date="2021-01" db="EMBL/GenBank/DDBJ databases">
        <authorList>
            <person name="Corre E."/>
            <person name="Pelletier E."/>
            <person name="Niang G."/>
            <person name="Scheremetjew M."/>
            <person name="Finn R."/>
            <person name="Kale V."/>
            <person name="Holt S."/>
            <person name="Cochrane G."/>
            <person name="Meng A."/>
            <person name="Brown T."/>
            <person name="Cohen L."/>
        </authorList>
    </citation>
    <scope>NUCLEOTIDE SEQUENCE</scope>
    <source>
        <strain evidence="10">308</strain>
    </source>
</reference>
<keyword evidence="7" id="KW-0378">Hydrolase</keyword>
<evidence type="ECO:0000259" key="8">
    <source>
        <dbReference type="Pfam" id="PF00326"/>
    </source>
</evidence>
<evidence type="ECO:0000259" key="9">
    <source>
        <dbReference type="Pfam" id="PF19283"/>
    </source>
</evidence>
<protein>
    <recommendedName>
        <fullName evidence="5">acylaminoacyl-peptidase</fullName>
        <ecNumber evidence="5">3.4.19.1</ecNumber>
    </recommendedName>
</protein>
<comment type="similarity">
    <text evidence="3">Belongs to the peptidase S9C family.</text>
</comment>
<evidence type="ECO:0000256" key="2">
    <source>
        <dbReference type="ARBA" id="ARBA00004496"/>
    </source>
</evidence>
<dbReference type="InterPro" id="IPR045550">
    <property type="entry name" value="AARE_N"/>
</dbReference>
<gene>
    <name evidence="10" type="ORF">CHYS00102_LOCUS19088</name>
</gene>
<accession>A0A7S1BNY9</accession>
<evidence type="ECO:0000256" key="1">
    <source>
        <dbReference type="ARBA" id="ARBA00000721"/>
    </source>
</evidence>
<dbReference type="GO" id="GO:0004252">
    <property type="term" value="F:serine-type endopeptidase activity"/>
    <property type="evidence" value="ECO:0007669"/>
    <property type="project" value="TreeGrafter"/>
</dbReference>
<feature type="domain" description="Acylamino-acid-releasing enzyme N-terminal" evidence="9">
    <location>
        <begin position="43"/>
        <end position="143"/>
    </location>
</feature>
<dbReference type="GO" id="GO:0006508">
    <property type="term" value="P:proteolysis"/>
    <property type="evidence" value="ECO:0007669"/>
    <property type="project" value="InterPro"/>
</dbReference>
<evidence type="ECO:0000256" key="4">
    <source>
        <dbReference type="ARBA" id="ARBA00011881"/>
    </source>
</evidence>
<comment type="catalytic activity">
    <reaction evidence="1">
        <text>Cleavage of an N-acetyl or N-formyl amino acid from the N-terminus of a polypeptide.</text>
        <dbReference type="EC" id="3.4.19.1"/>
    </reaction>
</comment>
<dbReference type="Pfam" id="PF19283">
    <property type="entry name" value="APEH_N"/>
    <property type="match status" value="1"/>
</dbReference>
<evidence type="ECO:0000256" key="7">
    <source>
        <dbReference type="ARBA" id="ARBA00022801"/>
    </source>
</evidence>
<organism evidence="10">
    <name type="scientific">Corethron hystrix</name>
    <dbReference type="NCBI Taxonomy" id="216773"/>
    <lineage>
        <taxon>Eukaryota</taxon>
        <taxon>Sar</taxon>
        <taxon>Stramenopiles</taxon>
        <taxon>Ochrophyta</taxon>
        <taxon>Bacillariophyta</taxon>
        <taxon>Coscinodiscophyceae</taxon>
        <taxon>Corethrophycidae</taxon>
        <taxon>Corethrales</taxon>
        <taxon>Corethraceae</taxon>
        <taxon>Corethron</taxon>
    </lineage>
</organism>
<dbReference type="InterPro" id="IPR001375">
    <property type="entry name" value="Peptidase_S9_cat"/>
</dbReference>
<dbReference type="InterPro" id="IPR029058">
    <property type="entry name" value="AB_hydrolase_fold"/>
</dbReference>
<dbReference type="Gene3D" id="3.40.50.1820">
    <property type="entry name" value="alpha/beta hydrolase"/>
    <property type="match status" value="1"/>
</dbReference>
<comment type="subunit">
    <text evidence="4">Homotetramer.</text>
</comment>
<dbReference type="Pfam" id="PF00326">
    <property type="entry name" value="Peptidase_S9"/>
    <property type="match status" value="1"/>
</dbReference>
<feature type="domain" description="Peptidase S9 prolyl oligopeptidase catalytic" evidence="8">
    <location>
        <begin position="280"/>
        <end position="493"/>
    </location>
</feature>
<dbReference type="SUPFAM" id="SSF53474">
    <property type="entry name" value="alpha/beta-Hydrolases"/>
    <property type="match status" value="1"/>
</dbReference>
<dbReference type="PANTHER" id="PTHR42776:SF4">
    <property type="entry name" value="ACYLAMINO-ACID-RELEASING ENZYME"/>
    <property type="match status" value="1"/>
</dbReference>
<dbReference type="EMBL" id="HBFR01026489">
    <property type="protein sequence ID" value="CAD8891882.1"/>
    <property type="molecule type" value="Transcribed_RNA"/>
</dbReference>
<sequence length="496" mass="54204">MRALSSDEFEDGQHDDTFTCLTPHDRLARSPRIVVDSENETAKLIWLGNTEGFDTHNGCMGLYSLNWDYKRGANMNSRTIIVDIIHIPEHDDAFPGLFVSQLPSEPFVSADGKYLFATSQWRSITKVVKISIATGDVQPISFNLRDNFETIGSQTLLCMTNTGDAVVIQTEPNSPPILGIIPSASLLVPGGNLVRSEIVAKFSPVAATSSYAPKCILKENKLSYHIIRTYPKHGNVKAPVEGILLLPPSAEQESVPLIVVPHGGPHSCTPTSYIPSYAFLCQRGNFGILHANYRGSTGFGQAALESQSGNIGDQDVKDVVHLTKQVLQDFKGQIDSARVGICGGSHGGFLAGHLTGQNSELFKVACMRNPVTNIATMTTATDIPDWAYVEALGPGNYNWTSFRGPGKSDLSTMWEVSPIAHIENITAPTLVAIGISDKRVPPSQGIEYYHALRSKGVETKLLLYENDDHAIDKVQSEADHWINILDWFVTKFAKIK</sequence>
<evidence type="ECO:0000256" key="3">
    <source>
        <dbReference type="ARBA" id="ARBA00010040"/>
    </source>
</evidence>
<dbReference type="AlphaFoldDB" id="A0A7S1BNY9"/>
<proteinExistence type="inferred from homology"/>
<evidence type="ECO:0000313" key="10">
    <source>
        <dbReference type="EMBL" id="CAD8891882.1"/>
    </source>
</evidence>